<organism evidence="2 3">
    <name type="scientific">Gigaspora margarita</name>
    <dbReference type="NCBI Taxonomy" id="4874"/>
    <lineage>
        <taxon>Eukaryota</taxon>
        <taxon>Fungi</taxon>
        <taxon>Fungi incertae sedis</taxon>
        <taxon>Mucoromycota</taxon>
        <taxon>Glomeromycotina</taxon>
        <taxon>Glomeromycetes</taxon>
        <taxon>Diversisporales</taxon>
        <taxon>Gigasporaceae</taxon>
        <taxon>Gigaspora</taxon>
    </lineage>
</organism>
<accession>A0ABN7WXB7</accession>
<feature type="compositionally biased region" description="Low complexity" evidence="1">
    <location>
        <begin position="45"/>
        <end position="59"/>
    </location>
</feature>
<evidence type="ECO:0000313" key="3">
    <source>
        <dbReference type="Proteomes" id="UP000789901"/>
    </source>
</evidence>
<keyword evidence="3" id="KW-1185">Reference proteome</keyword>
<dbReference type="EMBL" id="CAJVQB010071087">
    <property type="protein sequence ID" value="CAG8843044.1"/>
    <property type="molecule type" value="Genomic_DNA"/>
</dbReference>
<feature type="non-terminal residue" evidence="2">
    <location>
        <position position="1"/>
    </location>
</feature>
<gene>
    <name evidence="2" type="ORF">GMARGA_LOCUS36323</name>
</gene>
<sequence>TLGVVHSGCCGIRLFKEKTKIIINNDLETVITNDSNILNSGRGPQASSQDLQESSQDSQNITSHVKVKQSKKGNKTE</sequence>
<proteinExistence type="predicted"/>
<name>A0ABN7WXB7_GIGMA</name>
<reference evidence="2 3" key="1">
    <citation type="submission" date="2021-06" db="EMBL/GenBank/DDBJ databases">
        <authorList>
            <person name="Kallberg Y."/>
            <person name="Tangrot J."/>
            <person name="Rosling A."/>
        </authorList>
    </citation>
    <scope>NUCLEOTIDE SEQUENCE [LARGE SCALE GENOMIC DNA]</scope>
    <source>
        <strain evidence="2 3">120-4 pot B 10/14</strain>
    </source>
</reference>
<dbReference type="Proteomes" id="UP000789901">
    <property type="component" value="Unassembled WGS sequence"/>
</dbReference>
<protein>
    <submittedName>
        <fullName evidence="2">41403_t:CDS:1</fullName>
    </submittedName>
</protein>
<evidence type="ECO:0000313" key="2">
    <source>
        <dbReference type="EMBL" id="CAG8843044.1"/>
    </source>
</evidence>
<feature type="compositionally biased region" description="Basic residues" evidence="1">
    <location>
        <begin position="65"/>
        <end position="77"/>
    </location>
</feature>
<comment type="caution">
    <text evidence="2">The sequence shown here is derived from an EMBL/GenBank/DDBJ whole genome shotgun (WGS) entry which is preliminary data.</text>
</comment>
<evidence type="ECO:0000256" key="1">
    <source>
        <dbReference type="SAM" id="MobiDB-lite"/>
    </source>
</evidence>
<feature type="region of interest" description="Disordered" evidence="1">
    <location>
        <begin position="36"/>
        <end position="77"/>
    </location>
</feature>
<feature type="non-terminal residue" evidence="2">
    <location>
        <position position="77"/>
    </location>
</feature>